<dbReference type="AlphaFoldDB" id="A0A937FZ25"/>
<dbReference type="GO" id="GO:0005737">
    <property type="term" value="C:cytoplasm"/>
    <property type="evidence" value="ECO:0007669"/>
    <property type="project" value="TreeGrafter"/>
</dbReference>
<keyword evidence="2" id="KW-0808">Transferase</keyword>
<dbReference type="GO" id="GO:0006164">
    <property type="term" value="P:purine nucleotide biosynthetic process"/>
    <property type="evidence" value="ECO:0007669"/>
    <property type="project" value="TreeGrafter"/>
</dbReference>
<dbReference type="GO" id="GO:0000287">
    <property type="term" value="F:magnesium ion binding"/>
    <property type="evidence" value="ECO:0007669"/>
    <property type="project" value="InterPro"/>
</dbReference>
<dbReference type="Pfam" id="PF13793">
    <property type="entry name" value="Pribosyltran_N"/>
    <property type="match status" value="1"/>
</dbReference>
<dbReference type="NCBIfam" id="TIGR01251">
    <property type="entry name" value="ribP_PPkin"/>
    <property type="match status" value="1"/>
</dbReference>
<comment type="catalytic activity">
    <reaction evidence="7">
        <text>D-ribose 5-phosphate + ATP = 5-phospho-alpha-D-ribose 1-diphosphate + AMP + H(+)</text>
        <dbReference type="Rhea" id="RHEA:15609"/>
        <dbReference type="ChEBI" id="CHEBI:15378"/>
        <dbReference type="ChEBI" id="CHEBI:30616"/>
        <dbReference type="ChEBI" id="CHEBI:58017"/>
        <dbReference type="ChEBI" id="CHEBI:78346"/>
        <dbReference type="ChEBI" id="CHEBI:456215"/>
        <dbReference type="EC" id="2.7.6.1"/>
    </reaction>
</comment>
<dbReference type="SUPFAM" id="SSF53271">
    <property type="entry name" value="PRTase-like"/>
    <property type="match status" value="2"/>
</dbReference>
<keyword evidence="3" id="KW-0545">Nucleotide biosynthesis</keyword>
<dbReference type="EC" id="2.7.6.1" evidence="1"/>
<dbReference type="InterPro" id="IPR000836">
    <property type="entry name" value="PRTase_dom"/>
</dbReference>
<keyword evidence="4" id="KW-0547">Nucleotide-binding</keyword>
<dbReference type="GO" id="GO:0004749">
    <property type="term" value="F:ribose phosphate diphosphokinase activity"/>
    <property type="evidence" value="ECO:0007669"/>
    <property type="project" value="UniProtKB-EC"/>
</dbReference>
<dbReference type="GO" id="GO:0002189">
    <property type="term" value="C:ribose phosphate diphosphokinase complex"/>
    <property type="evidence" value="ECO:0007669"/>
    <property type="project" value="TreeGrafter"/>
</dbReference>
<dbReference type="GO" id="GO:0005524">
    <property type="term" value="F:ATP binding"/>
    <property type="evidence" value="ECO:0007669"/>
    <property type="project" value="UniProtKB-KW"/>
</dbReference>
<keyword evidence="10" id="KW-1185">Reference proteome</keyword>
<proteinExistence type="predicted"/>
<evidence type="ECO:0000256" key="1">
    <source>
        <dbReference type="ARBA" id="ARBA00013247"/>
    </source>
</evidence>
<dbReference type="Gene3D" id="3.40.50.2020">
    <property type="match status" value="2"/>
</dbReference>
<comment type="caution">
    <text evidence="9">The sequence shown here is derived from an EMBL/GenBank/DDBJ whole genome shotgun (WGS) entry which is preliminary data.</text>
</comment>
<dbReference type="InterPro" id="IPR005946">
    <property type="entry name" value="Rib-P_diPkinase"/>
</dbReference>
<keyword evidence="5" id="KW-0418">Kinase</keyword>
<protein>
    <recommendedName>
        <fullName evidence="1">ribose-phosphate diphosphokinase</fullName>
        <ecNumber evidence="1">2.7.6.1</ecNumber>
    </recommendedName>
</protein>
<evidence type="ECO:0000313" key="9">
    <source>
        <dbReference type="EMBL" id="MBL6448750.1"/>
    </source>
</evidence>
<keyword evidence="6" id="KW-0067">ATP-binding</keyword>
<evidence type="ECO:0000259" key="8">
    <source>
        <dbReference type="Pfam" id="PF13793"/>
    </source>
</evidence>
<evidence type="ECO:0000256" key="2">
    <source>
        <dbReference type="ARBA" id="ARBA00022679"/>
    </source>
</evidence>
<dbReference type="GO" id="GO:0006015">
    <property type="term" value="P:5-phosphoribose 1-diphosphate biosynthetic process"/>
    <property type="evidence" value="ECO:0007669"/>
    <property type="project" value="TreeGrafter"/>
</dbReference>
<dbReference type="InterPro" id="IPR029099">
    <property type="entry name" value="Pribosyltran_N"/>
</dbReference>
<dbReference type="Pfam" id="PF14572">
    <property type="entry name" value="Pribosyl_synth"/>
    <property type="match status" value="1"/>
</dbReference>
<organism evidence="9 10">
    <name type="scientific">Fulvivirga marina</name>
    <dbReference type="NCBI Taxonomy" id="2494733"/>
    <lineage>
        <taxon>Bacteria</taxon>
        <taxon>Pseudomonadati</taxon>
        <taxon>Bacteroidota</taxon>
        <taxon>Cytophagia</taxon>
        <taxon>Cytophagales</taxon>
        <taxon>Fulvivirgaceae</taxon>
        <taxon>Fulvivirga</taxon>
    </lineage>
</organism>
<dbReference type="PANTHER" id="PTHR10210:SF32">
    <property type="entry name" value="RIBOSE-PHOSPHATE PYROPHOSPHOKINASE 2"/>
    <property type="match status" value="1"/>
</dbReference>
<dbReference type="SMART" id="SM01400">
    <property type="entry name" value="Pribosyltran_N"/>
    <property type="match status" value="1"/>
</dbReference>
<evidence type="ECO:0000256" key="4">
    <source>
        <dbReference type="ARBA" id="ARBA00022741"/>
    </source>
</evidence>
<evidence type="ECO:0000256" key="7">
    <source>
        <dbReference type="ARBA" id="ARBA00049535"/>
    </source>
</evidence>
<evidence type="ECO:0000256" key="6">
    <source>
        <dbReference type="ARBA" id="ARBA00022840"/>
    </source>
</evidence>
<dbReference type="PANTHER" id="PTHR10210">
    <property type="entry name" value="RIBOSE-PHOSPHATE DIPHOSPHOKINASE FAMILY MEMBER"/>
    <property type="match status" value="1"/>
</dbReference>
<sequence length="327" mass="36301">MRLFALHPTDVLGKEIARHLNRPLDWLEERNFEDGEHKIRPMVSVRNEDVFVIHTLASDQEQSVNDKLCKLLFFIATLKDAGARSVTAIVPYMCYSRKDRRTKPRDPVTLRYVATLFEAVGTDCVVAMDVHNLQAYQNAFRCMAEHLEAHHLFINYCLREVPKGAEVVVMSPDIGGVKRAERFRDKLVQALSSDVGFAFMEKQRSQGIVKGETIVGDVQDKFVVILDDLISSGTTMARAARACKMSGAKQVHALATHGAFAENGLAVFKEESLDKVVVTNSMISCSLNEELTGGKLEILDSTPFLAEVVKKLGSGGSLVSLVNAEWF</sequence>
<dbReference type="RefSeq" id="WP_202858291.1">
    <property type="nucleotide sequence ID" value="NZ_JAEUGD010000065.1"/>
</dbReference>
<dbReference type="EMBL" id="JAEUGD010000065">
    <property type="protein sequence ID" value="MBL6448750.1"/>
    <property type="molecule type" value="Genomic_DNA"/>
</dbReference>
<evidence type="ECO:0000256" key="5">
    <source>
        <dbReference type="ARBA" id="ARBA00022777"/>
    </source>
</evidence>
<gene>
    <name evidence="9" type="ORF">JMN32_20730</name>
</gene>
<name>A0A937FZ25_9BACT</name>
<evidence type="ECO:0000313" key="10">
    <source>
        <dbReference type="Proteomes" id="UP000614216"/>
    </source>
</evidence>
<dbReference type="CDD" id="cd06223">
    <property type="entry name" value="PRTases_typeI"/>
    <property type="match status" value="1"/>
</dbReference>
<feature type="domain" description="Ribose-phosphate pyrophosphokinase N-terminal" evidence="8">
    <location>
        <begin position="1"/>
        <end position="121"/>
    </location>
</feature>
<dbReference type="GO" id="GO:0016301">
    <property type="term" value="F:kinase activity"/>
    <property type="evidence" value="ECO:0007669"/>
    <property type="project" value="UniProtKB-KW"/>
</dbReference>
<dbReference type="InterPro" id="IPR029057">
    <property type="entry name" value="PRTase-like"/>
</dbReference>
<reference evidence="9" key="1">
    <citation type="submission" date="2021-01" db="EMBL/GenBank/DDBJ databases">
        <title>Fulvivirga kasyanovii gen. nov., sp nov., a novel member of the phylum Bacteroidetes isolated from seawater in a mussel farm.</title>
        <authorList>
            <person name="Zhao L.-H."/>
            <person name="Wang Z.-J."/>
        </authorList>
    </citation>
    <scope>NUCLEOTIDE SEQUENCE</scope>
    <source>
        <strain evidence="9">29W222</strain>
    </source>
</reference>
<evidence type="ECO:0000256" key="3">
    <source>
        <dbReference type="ARBA" id="ARBA00022727"/>
    </source>
</evidence>
<accession>A0A937FZ25</accession>
<dbReference type="Proteomes" id="UP000614216">
    <property type="component" value="Unassembled WGS sequence"/>
</dbReference>
<dbReference type="FunFam" id="3.40.50.2020:FF:000014">
    <property type="entry name" value="Ribose-phosphate pyrophosphokinase 1"/>
    <property type="match status" value="1"/>
</dbReference>